<feature type="compositionally biased region" description="Low complexity" evidence="1">
    <location>
        <begin position="326"/>
        <end position="376"/>
    </location>
</feature>
<feature type="compositionally biased region" description="Basic and acidic residues" evidence="1">
    <location>
        <begin position="427"/>
        <end position="436"/>
    </location>
</feature>
<feature type="region of interest" description="Disordered" evidence="1">
    <location>
        <begin position="302"/>
        <end position="540"/>
    </location>
</feature>
<gene>
    <name evidence="3" type="ORF">BaRGS_00010230</name>
</gene>
<evidence type="ECO:0000313" key="4">
    <source>
        <dbReference type="Proteomes" id="UP001519460"/>
    </source>
</evidence>
<name>A0ABD0LGL8_9CAEN</name>
<evidence type="ECO:0000313" key="3">
    <source>
        <dbReference type="EMBL" id="KAK7498570.1"/>
    </source>
</evidence>
<protein>
    <recommendedName>
        <fullName evidence="5">Apple domain-containing protein</fullName>
    </recommendedName>
</protein>
<reference evidence="3 4" key="1">
    <citation type="journal article" date="2023" name="Sci. Data">
        <title>Genome assembly of the Korean intertidal mud-creeper Batillaria attramentaria.</title>
        <authorList>
            <person name="Patra A.K."/>
            <person name="Ho P.T."/>
            <person name="Jun S."/>
            <person name="Lee S.J."/>
            <person name="Kim Y."/>
            <person name="Won Y.J."/>
        </authorList>
    </citation>
    <scope>NUCLEOTIDE SEQUENCE [LARGE SCALE GENOMIC DNA]</scope>
    <source>
        <strain evidence="3">Wonlab-2016</strain>
    </source>
</reference>
<accession>A0ABD0LGL8</accession>
<feature type="chain" id="PRO_5044825313" description="Apple domain-containing protein" evidence="2">
    <location>
        <begin position="23"/>
        <end position="627"/>
    </location>
</feature>
<evidence type="ECO:0008006" key="5">
    <source>
        <dbReference type="Google" id="ProtNLM"/>
    </source>
</evidence>
<keyword evidence="4" id="KW-1185">Reference proteome</keyword>
<dbReference type="EMBL" id="JACVVK020000050">
    <property type="protein sequence ID" value="KAK7498570.1"/>
    <property type="molecule type" value="Genomic_DNA"/>
</dbReference>
<dbReference type="AlphaFoldDB" id="A0ABD0LGL8"/>
<keyword evidence="2" id="KW-0732">Signal</keyword>
<proteinExistence type="predicted"/>
<evidence type="ECO:0000256" key="2">
    <source>
        <dbReference type="SAM" id="SignalP"/>
    </source>
</evidence>
<feature type="compositionally biased region" description="Polar residues" evidence="1">
    <location>
        <begin position="437"/>
        <end position="507"/>
    </location>
</feature>
<evidence type="ECO:0000256" key="1">
    <source>
        <dbReference type="SAM" id="MobiDB-lite"/>
    </source>
</evidence>
<feature type="signal peptide" evidence="2">
    <location>
        <begin position="1"/>
        <end position="22"/>
    </location>
</feature>
<dbReference type="Proteomes" id="UP001519460">
    <property type="component" value="Unassembled WGS sequence"/>
</dbReference>
<organism evidence="3 4">
    <name type="scientific">Batillaria attramentaria</name>
    <dbReference type="NCBI Taxonomy" id="370345"/>
    <lineage>
        <taxon>Eukaryota</taxon>
        <taxon>Metazoa</taxon>
        <taxon>Spiralia</taxon>
        <taxon>Lophotrochozoa</taxon>
        <taxon>Mollusca</taxon>
        <taxon>Gastropoda</taxon>
        <taxon>Caenogastropoda</taxon>
        <taxon>Sorbeoconcha</taxon>
        <taxon>Cerithioidea</taxon>
        <taxon>Batillariidae</taxon>
        <taxon>Batillaria</taxon>
    </lineage>
</organism>
<feature type="compositionally biased region" description="Low complexity" evidence="1">
    <location>
        <begin position="514"/>
        <end position="539"/>
    </location>
</feature>
<feature type="compositionally biased region" description="Low complexity" evidence="1">
    <location>
        <begin position="387"/>
        <end position="423"/>
    </location>
</feature>
<comment type="caution">
    <text evidence="3">The sequence shown here is derived from an EMBL/GenBank/DDBJ whole genome shotgun (WGS) entry which is preliminary data.</text>
</comment>
<sequence>MGLRLWICPVVIATMLWLDAAAQDQFVSRGDIEDYMPDYFWTLDSAHHGISDNPHRLYATLHNVNLDLVSGPAYTNGIAGSLQFSGDPSSYAEITNTGGVLAANESFAWAMLLQADSLAGQGVILEYWDGSGGLRIQQSGTDILVEAQDTADNTYNFTVSDFFTDLQWKFFALTYINFPPTIPKSVEGNKFRYFYGTFDTDKPDYDKNDDIYVTEGTVLRGTGNVRLGASYNLSVPAFSGRMACLRYHSLYIMKFDRDASYPLTCDPGGVLQTSLETLSENTVDYVPTTVISTVMTTPVVTTAEETTQQTTREHPTTVAETSAVPETTTVSQTTHSQTTESKTTLSGTTESGTTKSQTTESQTTQSETTESQTTHSESTDGQTTPNETTETQTTQSESTESQTTKKQTTESQTTHSETTKSQTAAKETTEGQRSTERQTTQNQAVKTQPAQSQTTRSQKTLQTTHSQTADLQTAEGQTTSPAVTDTTTLSGIVTTDTNSMGRTSSGPKQPGGKTSSQETSSTAQTTQAAKTSSGSSSVSPPYMATQACYTMKREAATTISPASVLQEVTVHSLSACVGACDMHAGCVAVAVEKAMLQDFLQMGSCKLAGTGFVSQADPEFYLFRFGV</sequence>